<evidence type="ECO:0000313" key="2">
    <source>
        <dbReference type="Proteomes" id="UP000308600"/>
    </source>
</evidence>
<sequence length="685" mass="76830">MARSSQDPIRNKEDNTPRLTYSEEIRLAEQGQTQGRRPAKGNAQQVWRDAINHQEKDTENNTHSKKRKHAPSPEHSEDERDGVDQEAEKGETKKLKRMYMPANMDEDEEEEDEADALPLTPITKFGPPRGRLGKQGTRTPSQSHSSSQATSKGKTATQVLAELKQHISRRTETPPAGDDDSQDSDDPYSALDLDKEAISFTSKKTPPEKVAEEEEEEEEEEIPRRKTSSKENSRTAQPSRRVSHGDDDDDDDQMDVDFDDLTGLNKSSRKIINTNNSRSTPNTTTKPRNGPNTPGSGSNTAIASSRFLTNSNPPASHRRTASQKSGSANSSKGSTRLEQHRNEMPSLEPETPTADLPATKKSKPKPRNQGAAADVEEDEDEDMVNIPGYIPGSTEHLWSKDARIIFPCSGGVKLTAQRRGVRDIFNEALRLVMISIITDSAWPERTTSAILTQDYFILAVQSLKLNPDGDLYKRANEDGIFSEIFSAVFVNRFTQARLKLRHEVDPHLEKGYKIKKFDADFVDKLRRGKAFLYIIDFANLTVDRAKPFLNDTFVTFLGHLAFSGGEKSLYRQHPALFTSELPDCDHEEFPSGMICFAAISFYAALGDWTTGEHAPSNIQFSSKNYGKKYQEFNELLDAEYDKDKDTFIILMKTMFEQARAKYPNAQPSLPASNRPRKKPMQALGL</sequence>
<accession>A0ACD3ANJ8</accession>
<gene>
    <name evidence="1" type="ORF">BDN72DRAFT_899497</name>
</gene>
<dbReference type="EMBL" id="ML208393">
    <property type="protein sequence ID" value="TFK66814.1"/>
    <property type="molecule type" value="Genomic_DNA"/>
</dbReference>
<proteinExistence type="predicted"/>
<protein>
    <submittedName>
        <fullName evidence="1">Uncharacterized protein</fullName>
    </submittedName>
</protein>
<organism evidence="1 2">
    <name type="scientific">Pluteus cervinus</name>
    <dbReference type="NCBI Taxonomy" id="181527"/>
    <lineage>
        <taxon>Eukaryota</taxon>
        <taxon>Fungi</taxon>
        <taxon>Dikarya</taxon>
        <taxon>Basidiomycota</taxon>
        <taxon>Agaricomycotina</taxon>
        <taxon>Agaricomycetes</taxon>
        <taxon>Agaricomycetidae</taxon>
        <taxon>Agaricales</taxon>
        <taxon>Pluteineae</taxon>
        <taxon>Pluteaceae</taxon>
        <taxon>Pluteus</taxon>
    </lineage>
</organism>
<reference evidence="1 2" key="1">
    <citation type="journal article" date="2019" name="Nat. Ecol. Evol.">
        <title>Megaphylogeny resolves global patterns of mushroom evolution.</title>
        <authorList>
            <person name="Varga T."/>
            <person name="Krizsan K."/>
            <person name="Foldi C."/>
            <person name="Dima B."/>
            <person name="Sanchez-Garcia M."/>
            <person name="Sanchez-Ramirez S."/>
            <person name="Szollosi G.J."/>
            <person name="Szarkandi J.G."/>
            <person name="Papp V."/>
            <person name="Albert L."/>
            <person name="Andreopoulos W."/>
            <person name="Angelini C."/>
            <person name="Antonin V."/>
            <person name="Barry K.W."/>
            <person name="Bougher N.L."/>
            <person name="Buchanan P."/>
            <person name="Buyck B."/>
            <person name="Bense V."/>
            <person name="Catcheside P."/>
            <person name="Chovatia M."/>
            <person name="Cooper J."/>
            <person name="Damon W."/>
            <person name="Desjardin D."/>
            <person name="Finy P."/>
            <person name="Geml J."/>
            <person name="Haridas S."/>
            <person name="Hughes K."/>
            <person name="Justo A."/>
            <person name="Karasinski D."/>
            <person name="Kautmanova I."/>
            <person name="Kiss B."/>
            <person name="Kocsube S."/>
            <person name="Kotiranta H."/>
            <person name="LaButti K.M."/>
            <person name="Lechner B.E."/>
            <person name="Liimatainen K."/>
            <person name="Lipzen A."/>
            <person name="Lukacs Z."/>
            <person name="Mihaltcheva S."/>
            <person name="Morgado L.N."/>
            <person name="Niskanen T."/>
            <person name="Noordeloos M.E."/>
            <person name="Ohm R.A."/>
            <person name="Ortiz-Santana B."/>
            <person name="Ovrebo C."/>
            <person name="Racz N."/>
            <person name="Riley R."/>
            <person name="Savchenko A."/>
            <person name="Shiryaev A."/>
            <person name="Soop K."/>
            <person name="Spirin V."/>
            <person name="Szebenyi C."/>
            <person name="Tomsovsky M."/>
            <person name="Tulloss R.E."/>
            <person name="Uehling J."/>
            <person name="Grigoriev I.V."/>
            <person name="Vagvolgyi C."/>
            <person name="Papp T."/>
            <person name="Martin F.M."/>
            <person name="Miettinen O."/>
            <person name="Hibbett D.S."/>
            <person name="Nagy L.G."/>
        </authorList>
    </citation>
    <scope>NUCLEOTIDE SEQUENCE [LARGE SCALE GENOMIC DNA]</scope>
    <source>
        <strain evidence="1 2">NL-1719</strain>
    </source>
</reference>
<name>A0ACD3ANJ8_9AGAR</name>
<dbReference type="Proteomes" id="UP000308600">
    <property type="component" value="Unassembled WGS sequence"/>
</dbReference>
<evidence type="ECO:0000313" key="1">
    <source>
        <dbReference type="EMBL" id="TFK66814.1"/>
    </source>
</evidence>
<keyword evidence="2" id="KW-1185">Reference proteome</keyword>